<name>A0AAD7S314_9TELE</name>
<reference evidence="9" key="1">
    <citation type="journal article" date="2023" name="Science">
        <title>Genome structures resolve the early diversification of teleost fishes.</title>
        <authorList>
            <person name="Parey E."/>
            <person name="Louis A."/>
            <person name="Montfort J."/>
            <person name="Bouchez O."/>
            <person name="Roques C."/>
            <person name="Iampietro C."/>
            <person name="Lluch J."/>
            <person name="Castinel A."/>
            <person name="Donnadieu C."/>
            <person name="Desvignes T."/>
            <person name="Floi Bucao C."/>
            <person name="Jouanno E."/>
            <person name="Wen M."/>
            <person name="Mejri S."/>
            <person name="Dirks R."/>
            <person name="Jansen H."/>
            <person name="Henkel C."/>
            <person name="Chen W.J."/>
            <person name="Zahm M."/>
            <person name="Cabau C."/>
            <person name="Klopp C."/>
            <person name="Thompson A.W."/>
            <person name="Robinson-Rechavi M."/>
            <person name="Braasch I."/>
            <person name="Lecointre G."/>
            <person name="Bobe J."/>
            <person name="Postlethwait J.H."/>
            <person name="Berthelot C."/>
            <person name="Roest Crollius H."/>
            <person name="Guiguen Y."/>
        </authorList>
    </citation>
    <scope>NUCLEOTIDE SEQUENCE</scope>
    <source>
        <strain evidence="9">NC1722</strain>
    </source>
</reference>
<dbReference type="InterPro" id="IPR000742">
    <property type="entry name" value="EGF"/>
</dbReference>
<dbReference type="EMBL" id="JAINUG010000122">
    <property type="protein sequence ID" value="KAJ8394837.1"/>
    <property type="molecule type" value="Genomic_DNA"/>
</dbReference>
<sequence length="683" mass="76441">MGVVELIYCLILLCGACEQRPPPQLAGSEKGVLRCEGEVRAVPLHRRPDLVEACADLVNAEWQRSRGARVHALQKSCQDFPVCLLLLQGTGDREQLLGHARLCRVVGHGGSLFVESVVVSKAQRGKGYGRTLMEATERYAQDRGFRRLCLTTHDKQHFYTHLGYVLSRPVQNAGAMTSFVSMEVLQKFSRLPDTEGLPISLNGSDPLSQDSLTPNSLTPPSLEPRPCWRPHTEMPREHPSSGCTRTSESLRSRPHIAATPTQVKGRTLLCMPQARILDQGATALMATSSPILLILTLLGPTGAVAWQQPNRLDAAAAAPPIEGRPFAVVWNMPTAHCRERYGIHLNLSAFDIIENCHECFLGQNMTIFYHTKLGLYPYLSQRDVEVNGGVPQRGHLRAHLAKAKSQIEALLSPRFRGLAVIDWEEWRPLWVENFDAKRKYRELSKELVREEHPELPGEEVTVLAREEFERGAREFMSRTIREHNYTGHCHPKTAERNERLSWLWGQSTALYPSIYLQRHLAGSSDAALMVRFRVLEALRVASRYPSAAIATPVLPYARVAFAHTLHFLNKVDLEHTLGESAALGSAGVVLWGELRFAKSKHQCGLLQEYVSSVLGPYVRALKRGVQRCSQTLCNGNGRCTRRDPHSGRMMHSSSAHDSTHSYAQFHCLCYQGWTGELCQDRMP</sequence>
<proteinExistence type="inferred from homology"/>
<gene>
    <name evidence="9" type="ORF">AAFF_G00041920</name>
</gene>
<keyword evidence="4 5" id="KW-0326">Glycosidase</keyword>
<dbReference type="PRINTS" id="PR00846">
    <property type="entry name" value="GLHYDRLASE56"/>
</dbReference>
<dbReference type="Proteomes" id="UP001221898">
    <property type="component" value="Unassembled WGS sequence"/>
</dbReference>
<accession>A0AAD7S314</accession>
<evidence type="ECO:0000256" key="2">
    <source>
        <dbReference type="ARBA" id="ARBA00008871"/>
    </source>
</evidence>
<comment type="caution">
    <text evidence="9">The sequence shown here is derived from an EMBL/GenBank/DDBJ whole genome shotgun (WGS) entry which is preliminary data.</text>
</comment>
<evidence type="ECO:0000313" key="10">
    <source>
        <dbReference type="Proteomes" id="UP001221898"/>
    </source>
</evidence>
<evidence type="ECO:0000256" key="5">
    <source>
        <dbReference type="RuleBase" id="RU610713"/>
    </source>
</evidence>
<dbReference type="CDD" id="cd04301">
    <property type="entry name" value="NAT_SF"/>
    <property type="match status" value="1"/>
</dbReference>
<dbReference type="GO" id="GO:0005975">
    <property type="term" value="P:carbohydrate metabolic process"/>
    <property type="evidence" value="ECO:0007669"/>
    <property type="project" value="InterPro"/>
</dbReference>
<dbReference type="Gene3D" id="3.20.20.70">
    <property type="entry name" value="Aldolase class I"/>
    <property type="match status" value="2"/>
</dbReference>
<evidence type="ECO:0000256" key="4">
    <source>
        <dbReference type="ARBA" id="ARBA00023295"/>
    </source>
</evidence>
<feature type="region of interest" description="Disordered" evidence="6">
    <location>
        <begin position="196"/>
        <end position="251"/>
    </location>
</feature>
<dbReference type="GO" id="GO:0016747">
    <property type="term" value="F:acyltransferase activity, transferring groups other than amino-acyl groups"/>
    <property type="evidence" value="ECO:0007669"/>
    <property type="project" value="InterPro"/>
</dbReference>
<evidence type="ECO:0000256" key="7">
    <source>
        <dbReference type="SAM" id="SignalP"/>
    </source>
</evidence>
<comment type="similarity">
    <text evidence="2 5">Belongs to the glycosyl hydrolase 56 family.</text>
</comment>
<evidence type="ECO:0000259" key="8">
    <source>
        <dbReference type="PROSITE" id="PS51186"/>
    </source>
</evidence>
<dbReference type="InterPro" id="IPR000182">
    <property type="entry name" value="GNAT_dom"/>
</dbReference>
<feature type="compositionally biased region" description="Polar residues" evidence="6">
    <location>
        <begin position="201"/>
        <end position="219"/>
    </location>
</feature>
<dbReference type="AlphaFoldDB" id="A0AAD7S314"/>
<keyword evidence="5" id="KW-0378">Hydrolase</keyword>
<dbReference type="InterPro" id="IPR017853">
    <property type="entry name" value="GH"/>
</dbReference>
<dbReference type="InterPro" id="IPR016181">
    <property type="entry name" value="Acyl_CoA_acyltransferase"/>
</dbReference>
<dbReference type="GO" id="GO:0001669">
    <property type="term" value="C:acrosomal vesicle"/>
    <property type="evidence" value="ECO:0007669"/>
    <property type="project" value="TreeGrafter"/>
</dbReference>
<dbReference type="InterPro" id="IPR018155">
    <property type="entry name" value="Hyaluronidase"/>
</dbReference>
<feature type="chain" id="PRO_5041950742" description="Hyaluronidase" evidence="7">
    <location>
        <begin position="20"/>
        <end position="683"/>
    </location>
</feature>
<comment type="catalytic activity">
    <reaction evidence="1 5">
        <text>Random hydrolysis of (1-&gt;4)-linkages between N-acetyl-beta-D-glucosamine and D-glucuronate residues in hyaluronate.</text>
        <dbReference type="EC" id="3.2.1.35"/>
    </reaction>
</comment>
<keyword evidence="10" id="KW-1185">Reference proteome</keyword>
<feature type="signal peptide" evidence="7">
    <location>
        <begin position="1"/>
        <end position="19"/>
    </location>
</feature>
<dbReference type="GO" id="GO:0030214">
    <property type="term" value="P:hyaluronan catabolic process"/>
    <property type="evidence" value="ECO:0007669"/>
    <property type="project" value="TreeGrafter"/>
</dbReference>
<protein>
    <recommendedName>
        <fullName evidence="5">Hyaluronidase</fullName>
        <ecNumber evidence="5">3.2.1.35</ecNumber>
    </recommendedName>
</protein>
<dbReference type="EC" id="3.2.1.35" evidence="5"/>
<organism evidence="9 10">
    <name type="scientific">Aldrovandia affinis</name>
    <dbReference type="NCBI Taxonomy" id="143900"/>
    <lineage>
        <taxon>Eukaryota</taxon>
        <taxon>Metazoa</taxon>
        <taxon>Chordata</taxon>
        <taxon>Craniata</taxon>
        <taxon>Vertebrata</taxon>
        <taxon>Euteleostomi</taxon>
        <taxon>Actinopterygii</taxon>
        <taxon>Neopterygii</taxon>
        <taxon>Teleostei</taxon>
        <taxon>Notacanthiformes</taxon>
        <taxon>Halosauridae</taxon>
        <taxon>Aldrovandia</taxon>
    </lineage>
</organism>
<dbReference type="PANTHER" id="PTHR11769:SF19">
    <property type="entry name" value="HYALURONIDASE-3"/>
    <property type="match status" value="1"/>
</dbReference>
<feature type="compositionally biased region" description="Basic and acidic residues" evidence="6">
    <location>
        <begin position="230"/>
        <end position="239"/>
    </location>
</feature>
<evidence type="ECO:0000256" key="1">
    <source>
        <dbReference type="ARBA" id="ARBA00000251"/>
    </source>
</evidence>
<dbReference type="PROSITE" id="PS00022">
    <property type="entry name" value="EGF_1"/>
    <property type="match status" value="1"/>
</dbReference>
<evidence type="ECO:0000256" key="3">
    <source>
        <dbReference type="ARBA" id="ARBA00023157"/>
    </source>
</evidence>
<dbReference type="SUPFAM" id="SSF55729">
    <property type="entry name" value="Acyl-CoA N-acyltransferases (Nat)"/>
    <property type="match status" value="1"/>
</dbReference>
<dbReference type="Pfam" id="PF01630">
    <property type="entry name" value="Glyco_hydro_56"/>
    <property type="match status" value="1"/>
</dbReference>
<feature type="domain" description="N-acetyltransferase" evidence="8">
    <location>
        <begin position="37"/>
        <end position="187"/>
    </location>
</feature>
<dbReference type="Pfam" id="PF00583">
    <property type="entry name" value="Acetyltransf_1"/>
    <property type="match status" value="1"/>
</dbReference>
<dbReference type="PROSITE" id="PS01186">
    <property type="entry name" value="EGF_2"/>
    <property type="match status" value="1"/>
</dbReference>
<evidence type="ECO:0000313" key="9">
    <source>
        <dbReference type="EMBL" id="KAJ8394837.1"/>
    </source>
</evidence>
<evidence type="ECO:0000256" key="6">
    <source>
        <dbReference type="SAM" id="MobiDB-lite"/>
    </source>
</evidence>
<dbReference type="PROSITE" id="PS51186">
    <property type="entry name" value="GNAT"/>
    <property type="match status" value="1"/>
</dbReference>
<dbReference type="PANTHER" id="PTHR11769">
    <property type="entry name" value="HYALURONIDASE"/>
    <property type="match status" value="1"/>
</dbReference>
<dbReference type="InterPro" id="IPR013785">
    <property type="entry name" value="Aldolase_TIM"/>
</dbReference>
<keyword evidence="3" id="KW-1015">Disulfide bond</keyword>
<dbReference type="GO" id="GO:0004415">
    <property type="term" value="F:hyalurononglucosaminidase activity"/>
    <property type="evidence" value="ECO:0007669"/>
    <property type="project" value="UniProtKB-UniRule"/>
</dbReference>
<dbReference type="Gene3D" id="3.40.630.30">
    <property type="match status" value="1"/>
</dbReference>
<keyword evidence="7" id="KW-0732">Signal</keyword>
<dbReference type="SUPFAM" id="SSF51445">
    <property type="entry name" value="(Trans)glycosidases"/>
    <property type="match status" value="1"/>
</dbReference>